<accession>A0A9Q1QAK5</accession>
<dbReference type="AlphaFoldDB" id="A0A9Q1QAK5"/>
<feature type="transmembrane region" description="Helical" evidence="2">
    <location>
        <begin position="99"/>
        <end position="118"/>
    </location>
</feature>
<organism evidence="3 4">
    <name type="scientific">Carnegiea gigantea</name>
    <dbReference type="NCBI Taxonomy" id="171969"/>
    <lineage>
        <taxon>Eukaryota</taxon>
        <taxon>Viridiplantae</taxon>
        <taxon>Streptophyta</taxon>
        <taxon>Embryophyta</taxon>
        <taxon>Tracheophyta</taxon>
        <taxon>Spermatophyta</taxon>
        <taxon>Magnoliopsida</taxon>
        <taxon>eudicotyledons</taxon>
        <taxon>Gunneridae</taxon>
        <taxon>Pentapetalae</taxon>
        <taxon>Caryophyllales</taxon>
        <taxon>Cactineae</taxon>
        <taxon>Cactaceae</taxon>
        <taxon>Cactoideae</taxon>
        <taxon>Echinocereeae</taxon>
        <taxon>Carnegiea</taxon>
    </lineage>
</organism>
<gene>
    <name evidence="3" type="ORF">Cgig2_018961</name>
</gene>
<proteinExistence type="predicted"/>
<comment type="caution">
    <text evidence="3">The sequence shown here is derived from an EMBL/GenBank/DDBJ whole genome shotgun (WGS) entry which is preliminary data.</text>
</comment>
<evidence type="ECO:0000256" key="2">
    <source>
        <dbReference type="SAM" id="Phobius"/>
    </source>
</evidence>
<feature type="region of interest" description="Disordered" evidence="1">
    <location>
        <begin position="72"/>
        <end position="91"/>
    </location>
</feature>
<keyword evidence="4" id="KW-1185">Reference proteome</keyword>
<protein>
    <submittedName>
        <fullName evidence="3">Uncharacterized protein</fullName>
    </submittedName>
</protein>
<evidence type="ECO:0000313" key="3">
    <source>
        <dbReference type="EMBL" id="KAJ8435133.1"/>
    </source>
</evidence>
<evidence type="ECO:0000313" key="4">
    <source>
        <dbReference type="Proteomes" id="UP001153076"/>
    </source>
</evidence>
<name>A0A9Q1QAK5_9CARY</name>
<dbReference type="Proteomes" id="UP001153076">
    <property type="component" value="Unassembled WGS sequence"/>
</dbReference>
<sequence length="156" mass="17097">MCNHLKTIPLPSCRSIDCESSGTIQAANAPLSRRRMGVRAAVLGMRVDMMDEEGSRKTPSSAARVVHAPPFHGGSDGFGNRTPPSGASHAANAPLRRRHVGVCAFVVLVLYSPTWIGFRGLEGRRRKKAVSRLIRQRRVLNTRHPSVADLMIEICF</sequence>
<keyword evidence="2" id="KW-1133">Transmembrane helix</keyword>
<keyword evidence="2" id="KW-0812">Transmembrane</keyword>
<dbReference type="EMBL" id="JAKOGI010000430">
    <property type="protein sequence ID" value="KAJ8435133.1"/>
    <property type="molecule type" value="Genomic_DNA"/>
</dbReference>
<reference evidence="3" key="1">
    <citation type="submission" date="2022-04" db="EMBL/GenBank/DDBJ databases">
        <title>Carnegiea gigantea Genome sequencing and assembly v2.</title>
        <authorList>
            <person name="Copetti D."/>
            <person name="Sanderson M.J."/>
            <person name="Burquez A."/>
            <person name="Wojciechowski M.F."/>
        </authorList>
    </citation>
    <scope>NUCLEOTIDE SEQUENCE</scope>
    <source>
        <strain evidence="3">SGP5-SGP5p</strain>
        <tissue evidence="3">Aerial part</tissue>
    </source>
</reference>
<evidence type="ECO:0000256" key="1">
    <source>
        <dbReference type="SAM" id="MobiDB-lite"/>
    </source>
</evidence>
<keyword evidence="2" id="KW-0472">Membrane</keyword>